<reference evidence="2 3" key="1">
    <citation type="journal article" date="2018" name="Mol. Ecol.">
        <title>The obligate alkalophilic soda-lake fungus Sodiomyces alkalinus has shifted to a protein diet.</title>
        <authorList>
            <person name="Grum-Grzhimaylo A.A."/>
            <person name="Falkoski D.L."/>
            <person name="van den Heuvel J."/>
            <person name="Valero-Jimenez C.A."/>
            <person name="Min B."/>
            <person name="Choi I.G."/>
            <person name="Lipzen A."/>
            <person name="Daum C.G."/>
            <person name="Aanen D.K."/>
            <person name="Tsang A."/>
            <person name="Henrissat B."/>
            <person name="Bilanenko E.N."/>
            <person name="de Vries R.P."/>
            <person name="van Kan J.A.L."/>
            <person name="Grigoriev I.V."/>
            <person name="Debets A.J.M."/>
        </authorList>
    </citation>
    <scope>NUCLEOTIDE SEQUENCE [LARGE SCALE GENOMIC DNA]</scope>
    <source>
        <strain evidence="2 3">F11</strain>
    </source>
</reference>
<protein>
    <submittedName>
        <fullName evidence="2">Uncharacterized protein</fullName>
    </submittedName>
</protein>
<dbReference type="Proteomes" id="UP000272025">
    <property type="component" value="Unassembled WGS sequence"/>
</dbReference>
<dbReference type="GeneID" id="39583885"/>
<feature type="region of interest" description="Disordered" evidence="1">
    <location>
        <begin position="52"/>
        <end position="73"/>
    </location>
</feature>
<proteinExistence type="predicted"/>
<keyword evidence="3" id="KW-1185">Reference proteome</keyword>
<organism evidence="2 3">
    <name type="scientific">Sodiomyces alkalinus (strain CBS 110278 / VKM F-3762 / F11)</name>
    <name type="common">Alkaliphilic filamentous fungus</name>
    <dbReference type="NCBI Taxonomy" id="1314773"/>
    <lineage>
        <taxon>Eukaryota</taxon>
        <taxon>Fungi</taxon>
        <taxon>Dikarya</taxon>
        <taxon>Ascomycota</taxon>
        <taxon>Pezizomycotina</taxon>
        <taxon>Sordariomycetes</taxon>
        <taxon>Hypocreomycetidae</taxon>
        <taxon>Glomerellales</taxon>
        <taxon>Plectosphaerellaceae</taxon>
        <taxon>Sodiomyces</taxon>
    </lineage>
</organism>
<name>A0A3N2PMB6_SODAK</name>
<dbReference type="RefSeq" id="XP_028463488.1">
    <property type="nucleotide sequence ID" value="XM_028615408.1"/>
</dbReference>
<gene>
    <name evidence="2" type="ORF">SODALDRAFT_48728</name>
</gene>
<dbReference type="AlphaFoldDB" id="A0A3N2PMB6"/>
<evidence type="ECO:0000313" key="2">
    <source>
        <dbReference type="EMBL" id="ROT35682.1"/>
    </source>
</evidence>
<dbReference type="EMBL" id="ML119060">
    <property type="protein sequence ID" value="ROT35682.1"/>
    <property type="molecule type" value="Genomic_DNA"/>
</dbReference>
<evidence type="ECO:0000256" key="1">
    <source>
        <dbReference type="SAM" id="MobiDB-lite"/>
    </source>
</evidence>
<sequence length="174" mass="18954">MLWDHCHGCPHACHTEEDYIVAGPSQAGCLARSPVPGAPLQLSASDLCPVVGTPDSQSRPTTPGLPISKVVGDRPQRSPMMPVTYVGGRNGYARTPTGNAESMSRNAVDQYPSDTIRYVCSWACRGLLQMPSGVWRSSFLPFSSTRQRGACSLQCRSISRGWIQLQQLNYVPLF</sequence>
<accession>A0A3N2PMB6</accession>
<evidence type="ECO:0000313" key="3">
    <source>
        <dbReference type="Proteomes" id="UP000272025"/>
    </source>
</evidence>